<dbReference type="EMBL" id="RJUF01000017">
    <property type="protein sequence ID" value="MCP9762949.1"/>
    <property type="molecule type" value="Genomic_DNA"/>
</dbReference>
<dbReference type="RefSeq" id="WP_255036728.1">
    <property type="nucleotide sequence ID" value="NZ_RJUF01000017.1"/>
</dbReference>
<evidence type="ECO:0000256" key="1">
    <source>
        <dbReference type="SAM" id="SignalP"/>
    </source>
</evidence>
<sequence length="2227" mass="227801">MQKINLLKQCIICGIVLIQSLLPIKTLNAQCNVANTPFSASCNGCPTTATYTLGPTTTGFMLDVLTLDNSFNISINGTRINNRELEFEYLTSQGTTVTLPEFVSDGGIYNSTGIVNNPETANPIWNMTGTAANPLLRIIIDLNGNTTLFGSRVSGGPLFPMRIRSGFQGFNTITWNTTANNTVTITQAGRGPTNMRGLFIPIGLSTPVLSTNNINNACNSNTTTLSLAGLVTNTCTPGSVLQWHTVATNFSNSTLVPNSTSVGNGTYYPVCFNSATNCYGLAANPGVTATIILPPVAPSYVYCQGATASQLTATATSGSTLRWYTVPSGGTFSTTAPTPSTTNAGTTTYYVSQMWGTTCETNRTPVTVTVNAKPNAPTASGVTYCQSATATPLSASGTNLLWYTTATGGTGSTTAPTPSTLTPGTTNYYVSQTANGCESNRTTIAVVVKPTPAAPVSNSVEYCQGATASPLVATATGGAILQWYTVATGGIASTTAPTPSTSSVGSTTYYVSQLLDGCESTRTAVGVLINPSPSLSLNSNTSICPGSKTSITAVTSGGTPAYTYALDNGAFQSGNIFSGIGQGTYVITVRDNKSCTNSQSITITQNDNLSLVTEVSYACTLVNNGVITAYGASTQGAVTYNLNGGTFGSNNVFSNLAPGSYTVGVRDMNCTITNTVNVNTVMDLALSLTSQNNCIVGNTGTITVSASGGLAPYSYNINGGVFGGSATFIGLAAGTHTITVKDARDCLQSLVVTITEKPSAPNTSSTTICLGSSTTLSSTCLSGSPMWYSNSELTAVLPSTTVSPTSTTTYYATCEITSLDCKSTSTSSLVTVNPVPTVNAVSNRVLCKGSTITDITFTGSVTGTVFSWTNSNVGIGLSAGGIGDISSFSAENNGTGPIVSTITVTPIYTNNGVSCSGASRSFTITVNPSPKVDDIANQIVCNGQSTTLAITGAATSYNWSYTSANIGLASSGTLASSGSNASASTTFTAVNNTNAPLDATVMVTPTFVSGGLTCTGTPEIFTITVNHTPTVDFVNSQVKCNNTFSDAINFSGNNALNTYDWSHTNITIGLTGSGSGDIPSFAATNTGTSPNLSVFAVTPKFINGGTTCVGIPRTFDFTVNHTPTVDLVSSQVKCNNTSTDAINFSGNSPSNSFAWSHSNTSIGIGSVGTGNIASFTATNSTSNPITSNFSVTPSYTNGGITCYGPNRSFSITVNQTPILNVISDQARCNTNTTNAINLTGNNPSNVYNWSQTNTAVGLNAGTGSGNISSFVATNTGATSILSSFTVTPSFTNAGLTCIGSDKTFTISVHPTPQATITPSSLNICSGDNVNMTISDAKPVSGTSTYAWNRNNSSNISGLISGTNNTINGTLTNNTNSTQTTIFTGTVTSQFGCTNSTTAAVNVTPPLSVTISGNEYFCGTGSLNNTSLLTAVPSGGSGTYTYQWNLNGSPISGATNLTYAAGVVGDYDVTVTSEYCTKTSSKKNVQSYNLNAAPTVTPNPVTLCGGGTVTFTASSTSTLGTFNWYADATSTTALGTGSTFTTPSISSSSTFYASRSFIILGSNPLVTCETSRTPAEVIINTSVPTPIISASSTTICSGSSSTLSNSSSCTGAVTWRNSSSALVGTGNSITVTPTSTITYTATCTEGSCSSTSTPLQISVNTISAGTIQKGLTNQTGCSPLDPNITGVTTAASGAGTLSYSWQQSTDGGSNWAAAVGQINLDGSQFNPNPFATTTRFRRIVTSTLNGVTCSAISNELEYVVDPNPVLSTISTNPSASVCIGTSITLSASASGGTPNYTFRWEKGSTTVGGNSNSFMIASTSVSDAGTYSLTVTDSKGCKDIAQRTINILSSIGGVVSSNTTVLCNGANNGSVTLSGHTGSVVNWQFSINNGTSWVDIANTSTTQSYTNLTTTTQYRAVVKNGSCSSATSLEATITVPASLTLTAAPSNLSCNNNASGTVILTASGGVPSYQFALNGGINQASNTFSGLSAGTFSFSVRDANGCVNSINNVVVGQPADLVATFSSIKPSCPGGSNGSIRLETLVGGTSIYQFNIDGGTYQSISSIPIVLSGSLTSGNYTVNILDSKSCLKSYNIIIPNGVDITPPTIACPANITVSCSSIPLINPTVSDDCDNNPSVTMEEVRTDGTCANSYTLTRTWTATDVSGNKSTCIQVITVEDKTAPVLSTAPANVTVSCEAVPTAAVLTATDNCDTAPVVTYAEARTNGTCANS</sequence>
<gene>
    <name evidence="3" type="ORF">EGI31_08270</name>
</gene>
<proteinExistence type="predicted"/>
<dbReference type="InterPro" id="IPR044023">
    <property type="entry name" value="Ig_7"/>
</dbReference>
<feature type="signal peptide" evidence="1">
    <location>
        <begin position="1"/>
        <end position="29"/>
    </location>
</feature>
<dbReference type="SUPFAM" id="SSF48726">
    <property type="entry name" value="Immunoglobulin"/>
    <property type="match status" value="1"/>
</dbReference>
<dbReference type="Pfam" id="PF13573">
    <property type="entry name" value="SprB"/>
    <property type="match status" value="3"/>
</dbReference>
<feature type="chain" id="PRO_5042090429" description="Ig-like domain-containing protein" evidence="1">
    <location>
        <begin position="30"/>
        <end position="2227"/>
    </location>
</feature>
<dbReference type="PROSITE" id="PS50835">
    <property type="entry name" value="IG_LIKE"/>
    <property type="match status" value="1"/>
</dbReference>
<keyword evidence="1" id="KW-0732">Signal</keyword>
<evidence type="ECO:0000313" key="4">
    <source>
        <dbReference type="Proteomes" id="UP001204144"/>
    </source>
</evidence>
<name>A0AAE3H0W5_9BACT</name>
<accession>A0AAE3H0W5</accession>
<dbReference type="InterPro" id="IPR013783">
    <property type="entry name" value="Ig-like_fold"/>
</dbReference>
<reference evidence="3 4" key="1">
    <citation type="submission" date="2018-11" db="EMBL/GenBank/DDBJ databases">
        <title>Novel bacteria species description.</title>
        <authorList>
            <person name="Han J.-H."/>
        </authorList>
    </citation>
    <scope>NUCLEOTIDE SEQUENCE [LARGE SCALE GENOMIC DNA]</scope>
    <source>
        <strain evidence="3 4">KCTC23259</strain>
    </source>
</reference>
<evidence type="ECO:0000259" key="2">
    <source>
        <dbReference type="PROSITE" id="PS50835"/>
    </source>
</evidence>
<keyword evidence="4" id="KW-1185">Reference proteome</keyword>
<dbReference type="InterPro" id="IPR007110">
    <property type="entry name" value="Ig-like_dom"/>
</dbReference>
<dbReference type="Pfam" id="PF19081">
    <property type="entry name" value="Ig_7"/>
    <property type="match status" value="4"/>
</dbReference>
<dbReference type="InterPro" id="IPR036179">
    <property type="entry name" value="Ig-like_dom_sf"/>
</dbReference>
<feature type="domain" description="Ig-like" evidence="2">
    <location>
        <begin position="1763"/>
        <end position="1845"/>
    </location>
</feature>
<protein>
    <recommendedName>
        <fullName evidence="2">Ig-like domain-containing protein</fullName>
    </recommendedName>
</protein>
<organism evidence="3 4">
    <name type="scientific">Lacihabitans soyangensis</name>
    <dbReference type="NCBI Taxonomy" id="869394"/>
    <lineage>
        <taxon>Bacteria</taxon>
        <taxon>Pseudomonadati</taxon>
        <taxon>Bacteroidota</taxon>
        <taxon>Cytophagia</taxon>
        <taxon>Cytophagales</taxon>
        <taxon>Leadbetterellaceae</taxon>
        <taxon>Lacihabitans</taxon>
    </lineage>
</organism>
<dbReference type="InterPro" id="IPR025667">
    <property type="entry name" value="SprB_repeat"/>
</dbReference>
<evidence type="ECO:0000313" key="3">
    <source>
        <dbReference type="EMBL" id="MCP9762949.1"/>
    </source>
</evidence>
<dbReference type="Gene3D" id="2.60.40.10">
    <property type="entry name" value="Immunoglobulins"/>
    <property type="match status" value="1"/>
</dbReference>
<comment type="caution">
    <text evidence="3">The sequence shown here is derived from an EMBL/GenBank/DDBJ whole genome shotgun (WGS) entry which is preliminary data.</text>
</comment>
<feature type="non-terminal residue" evidence="3">
    <location>
        <position position="2227"/>
    </location>
</feature>
<dbReference type="Proteomes" id="UP001204144">
    <property type="component" value="Unassembled WGS sequence"/>
</dbReference>